<reference evidence="10" key="1">
    <citation type="submission" date="2023-05" db="EMBL/GenBank/DDBJ databases">
        <title>Nepenthes gracilis genome sequencing.</title>
        <authorList>
            <person name="Fukushima K."/>
        </authorList>
    </citation>
    <scope>NUCLEOTIDE SEQUENCE</scope>
    <source>
        <strain evidence="10">SING2019-196</strain>
    </source>
</reference>
<name>A0AAD3P7Y0_NEPGR</name>
<dbReference type="InterPro" id="IPR001594">
    <property type="entry name" value="Palmitoyltrfase_DHHC"/>
</dbReference>
<evidence type="ECO:0000256" key="1">
    <source>
        <dbReference type="ARBA" id="ARBA00004127"/>
    </source>
</evidence>
<sequence>MKPKKLLSIPVLAVFIVMGFVYYNTVFVFLEDWVGLHSSVGSLNSLIFSLLAFFSLYSFLFCVLTDPGCVPSNYVPDEEGQCSPEEIHKNLRRCDKCYAYKPPRSHHCRVCKSCILKMDHHCIWVNNCVGYRNHKAFLLLVLYGALGSTYSTVIFVSSTLQKDWASQSGSLKGFYIACGVLMVGLCMSLITLLAWHIYLVTHNMTTIEYYEGLRTAWLARKSGQSYRHLYDVGAYRNITLILGQNMLKWLCPVSVSHLKDGTDFPTTRDSSS</sequence>
<proteinExistence type="inferred from homology"/>
<evidence type="ECO:0000256" key="3">
    <source>
        <dbReference type="ARBA" id="ARBA00022679"/>
    </source>
</evidence>
<evidence type="ECO:0000256" key="7">
    <source>
        <dbReference type="ARBA" id="ARBA00023315"/>
    </source>
</evidence>
<feature type="domain" description="Palmitoyltransferase DHHC" evidence="9">
    <location>
        <begin position="89"/>
        <end position="211"/>
    </location>
</feature>
<comment type="caution">
    <text evidence="10">The sequence shown here is derived from an EMBL/GenBank/DDBJ whole genome shotgun (WGS) entry which is preliminary data.</text>
</comment>
<evidence type="ECO:0000256" key="6">
    <source>
        <dbReference type="ARBA" id="ARBA00023136"/>
    </source>
</evidence>
<dbReference type="Proteomes" id="UP001279734">
    <property type="component" value="Unassembled WGS sequence"/>
</dbReference>
<evidence type="ECO:0000256" key="2">
    <source>
        <dbReference type="ARBA" id="ARBA00008574"/>
    </source>
</evidence>
<feature type="transmembrane region" description="Helical" evidence="8">
    <location>
        <begin position="42"/>
        <end position="64"/>
    </location>
</feature>
<dbReference type="InterPro" id="IPR039859">
    <property type="entry name" value="PFA4/ZDH16/20/ERF2-like"/>
</dbReference>
<evidence type="ECO:0000256" key="4">
    <source>
        <dbReference type="ARBA" id="ARBA00022692"/>
    </source>
</evidence>
<comment type="catalytic activity">
    <reaction evidence="8">
        <text>L-cysteinyl-[protein] + hexadecanoyl-CoA = S-hexadecanoyl-L-cysteinyl-[protein] + CoA</text>
        <dbReference type="Rhea" id="RHEA:36683"/>
        <dbReference type="Rhea" id="RHEA-COMP:10131"/>
        <dbReference type="Rhea" id="RHEA-COMP:11032"/>
        <dbReference type="ChEBI" id="CHEBI:29950"/>
        <dbReference type="ChEBI" id="CHEBI:57287"/>
        <dbReference type="ChEBI" id="CHEBI:57379"/>
        <dbReference type="ChEBI" id="CHEBI:74151"/>
        <dbReference type="EC" id="2.3.1.225"/>
    </reaction>
</comment>
<keyword evidence="7 8" id="KW-0012">Acyltransferase</keyword>
<dbReference type="AlphaFoldDB" id="A0AAD3P7Y0"/>
<evidence type="ECO:0000256" key="8">
    <source>
        <dbReference type="RuleBase" id="RU079119"/>
    </source>
</evidence>
<dbReference type="PANTHER" id="PTHR12246">
    <property type="entry name" value="PALMITOYLTRANSFERASE ZDHHC16"/>
    <property type="match status" value="1"/>
</dbReference>
<evidence type="ECO:0000313" key="11">
    <source>
        <dbReference type="Proteomes" id="UP001279734"/>
    </source>
</evidence>
<dbReference type="EC" id="2.3.1.225" evidence="8"/>
<dbReference type="PROSITE" id="PS50216">
    <property type="entry name" value="DHHC"/>
    <property type="match status" value="1"/>
</dbReference>
<keyword evidence="6 8" id="KW-0472">Membrane</keyword>
<comment type="domain">
    <text evidence="8">The DHHC domain is required for palmitoyltransferase activity.</text>
</comment>
<keyword evidence="4 8" id="KW-0812">Transmembrane</keyword>
<comment type="similarity">
    <text evidence="2 8">Belongs to the DHHC palmitoyltransferase family.</text>
</comment>
<accession>A0AAD3P7Y0</accession>
<dbReference type="GO" id="GO:0019706">
    <property type="term" value="F:protein-cysteine S-palmitoyltransferase activity"/>
    <property type="evidence" value="ECO:0007669"/>
    <property type="project" value="UniProtKB-EC"/>
</dbReference>
<dbReference type="EMBL" id="BSYO01000001">
    <property type="protein sequence ID" value="GMG99423.1"/>
    <property type="molecule type" value="Genomic_DNA"/>
</dbReference>
<keyword evidence="3 8" id="KW-0808">Transferase</keyword>
<gene>
    <name evidence="10" type="ORF">Nepgr_001263</name>
</gene>
<feature type="transmembrane region" description="Helical" evidence="8">
    <location>
        <begin position="173"/>
        <end position="195"/>
    </location>
</feature>
<feature type="transmembrane region" description="Helical" evidence="8">
    <location>
        <begin position="7"/>
        <end position="30"/>
    </location>
</feature>
<feature type="transmembrane region" description="Helical" evidence="8">
    <location>
        <begin position="137"/>
        <end position="161"/>
    </location>
</feature>
<keyword evidence="5 8" id="KW-1133">Transmembrane helix</keyword>
<evidence type="ECO:0000259" key="9">
    <source>
        <dbReference type="Pfam" id="PF01529"/>
    </source>
</evidence>
<organism evidence="10 11">
    <name type="scientific">Nepenthes gracilis</name>
    <name type="common">Slender pitcher plant</name>
    <dbReference type="NCBI Taxonomy" id="150966"/>
    <lineage>
        <taxon>Eukaryota</taxon>
        <taxon>Viridiplantae</taxon>
        <taxon>Streptophyta</taxon>
        <taxon>Embryophyta</taxon>
        <taxon>Tracheophyta</taxon>
        <taxon>Spermatophyta</taxon>
        <taxon>Magnoliopsida</taxon>
        <taxon>eudicotyledons</taxon>
        <taxon>Gunneridae</taxon>
        <taxon>Pentapetalae</taxon>
        <taxon>Caryophyllales</taxon>
        <taxon>Nepenthaceae</taxon>
        <taxon>Nepenthes</taxon>
    </lineage>
</organism>
<comment type="subcellular location">
    <subcellularLocation>
        <location evidence="1">Endomembrane system</location>
        <topology evidence="1">Multi-pass membrane protein</topology>
    </subcellularLocation>
</comment>
<evidence type="ECO:0000256" key="5">
    <source>
        <dbReference type="ARBA" id="ARBA00022989"/>
    </source>
</evidence>
<evidence type="ECO:0000313" key="10">
    <source>
        <dbReference type="EMBL" id="GMG99423.1"/>
    </source>
</evidence>
<protein>
    <recommendedName>
        <fullName evidence="8">S-acyltransferase</fullName>
        <ecNumber evidence="8">2.3.1.225</ecNumber>
    </recommendedName>
    <alternativeName>
        <fullName evidence="8">Palmitoyltransferase</fullName>
    </alternativeName>
</protein>
<dbReference type="GO" id="GO:0012505">
    <property type="term" value="C:endomembrane system"/>
    <property type="evidence" value="ECO:0007669"/>
    <property type="project" value="UniProtKB-SubCell"/>
</dbReference>
<dbReference type="Pfam" id="PF01529">
    <property type="entry name" value="DHHC"/>
    <property type="match status" value="1"/>
</dbReference>
<keyword evidence="11" id="KW-1185">Reference proteome</keyword>